<proteinExistence type="predicted"/>
<comment type="caution">
    <text evidence="2">The sequence shown here is derived from an EMBL/GenBank/DDBJ whole genome shotgun (WGS) entry which is preliminary data.</text>
</comment>
<keyword evidence="3" id="KW-1185">Reference proteome</keyword>
<feature type="domain" description="ATPase AAA-type core" evidence="1">
    <location>
        <begin position="25"/>
        <end position="401"/>
    </location>
</feature>
<keyword evidence="2" id="KW-0255">Endonuclease</keyword>
<dbReference type="GO" id="GO:0016887">
    <property type="term" value="F:ATP hydrolysis activity"/>
    <property type="evidence" value="ECO:0007669"/>
    <property type="project" value="InterPro"/>
</dbReference>
<dbReference type="GO" id="GO:0004519">
    <property type="term" value="F:endonuclease activity"/>
    <property type="evidence" value="ECO:0007669"/>
    <property type="project" value="UniProtKB-KW"/>
</dbReference>
<evidence type="ECO:0000259" key="1">
    <source>
        <dbReference type="Pfam" id="PF13304"/>
    </source>
</evidence>
<sequence length="637" mass="70217">MRVSRIEFNGYRRLARTGTGIDGPLTAFVGFNEAGKSTVLRGLRWFARGGKVTSVDYNRSRPPATDRSAVVKVFYELDDDDKTAFADIEMDNPPTTLELYRKRDGSRIRVLSPRPTRPAKPFELARVRLAKAISTRLAAQFAAAADEDEQDPNDWAVTVSEALAAPDEEWSSQWIDAVELLATWLREIPTGRKQPRDAGLAQMLDNVRHLVTEDHPSDSVWSAIADRVPDFVLFEDEDRTLETSYNLQPESRAVSRAVERLLFLADIDLDDMWSHIQTGDSTKRETALERGNERLRALFDQAWNQSQVTVRFNVNGTLLEVLLKELNDNGDVTNIAERSDGLKTFVALVAFLASSGHKVPPVLLIDEAETHLHYDAQADLVSALLKSVDATQVFYTTHSPGCLPSDLGTGIRVLTRDPEFADASIIKNNFWEGEGPGFSPLLFAMGAGAAAFSMCRNAVLAEGASDMVLLPTLIRKATRLEDLDYQIAPGLANAHGSGIRVEEVAAKVVYLTDGDNGGNEHTAALREVGVDGKRIFGLPTAHAVEDLINRDDYLAVANNFIKAMGQSQQFAATDIPDGIPIAKAFTDWAKRNKVRTPSKVEMAYVLLRADVRLTQTGKRALVSLHAKFTQAFKAEPN</sequence>
<organism evidence="2 3">
    <name type="scientific">Knoellia remsis</name>
    <dbReference type="NCBI Taxonomy" id="407159"/>
    <lineage>
        <taxon>Bacteria</taxon>
        <taxon>Bacillati</taxon>
        <taxon>Actinomycetota</taxon>
        <taxon>Actinomycetes</taxon>
        <taxon>Micrococcales</taxon>
        <taxon>Intrasporangiaceae</taxon>
        <taxon>Knoellia</taxon>
    </lineage>
</organism>
<protein>
    <submittedName>
        <fullName evidence="2">Putative ATP-dependent endonuclease of OLD family</fullName>
    </submittedName>
</protein>
<gene>
    <name evidence="2" type="ORF">BCF74_1283</name>
</gene>
<dbReference type="PANTHER" id="PTHR43581">
    <property type="entry name" value="ATP/GTP PHOSPHATASE"/>
    <property type="match status" value="1"/>
</dbReference>
<accession>A0A2T0U657</accession>
<dbReference type="Pfam" id="PF13304">
    <property type="entry name" value="AAA_21"/>
    <property type="match status" value="1"/>
</dbReference>
<dbReference type="PANTHER" id="PTHR43581:SF2">
    <property type="entry name" value="EXCINUCLEASE ATPASE SUBUNIT"/>
    <property type="match status" value="1"/>
</dbReference>
<dbReference type="Proteomes" id="UP000237822">
    <property type="component" value="Unassembled WGS sequence"/>
</dbReference>
<keyword evidence="2" id="KW-0540">Nuclease</keyword>
<keyword evidence="2" id="KW-0378">Hydrolase</keyword>
<reference evidence="2 3" key="1">
    <citation type="submission" date="2018-03" db="EMBL/GenBank/DDBJ databases">
        <title>Genomic Encyclopedia of Archaeal and Bacterial Type Strains, Phase II (KMG-II): from individual species to whole genera.</title>
        <authorList>
            <person name="Goeker M."/>
        </authorList>
    </citation>
    <scope>NUCLEOTIDE SEQUENCE [LARGE SCALE GENOMIC DNA]</scope>
    <source>
        <strain evidence="2 3">ATCC BAA-1496</strain>
    </source>
</reference>
<dbReference type="Gene3D" id="3.40.50.300">
    <property type="entry name" value="P-loop containing nucleotide triphosphate hydrolases"/>
    <property type="match status" value="2"/>
</dbReference>
<dbReference type="AlphaFoldDB" id="A0A2T0U657"/>
<evidence type="ECO:0000313" key="3">
    <source>
        <dbReference type="Proteomes" id="UP000237822"/>
    </source>
</evidence>
<dbReference type="EMBL" id="PVTI01000028">
    <property type="protein sequence ID" value="PRY53384.1"/>
    <property type="molecule type" value="Genomic_DNA"/>
</dbReference>
<dbReference type="InterPro" id="IPR051396">
    <property type="entry name" value="Bact_Antivir_Def_Nuclease"/>
</dbReference>
<evidence type="ECO:0000313" key="2">
    <source>
        <dbReference type="EMBL" id="PRY53384.1"/>
    </source>
</evidence>
<dbReference type="SUPFAM" id="SSF52540">
    <property type="entry name" value="P-loop containing nucleoside triphosphate hydrolases"/>
    <property type="match status" value="1"/>
</dbReference>
<dbReference type="InterPro" id="IPR003959">
    <property type="entry name" value="ATPase_AAA_core"/>
</dbReference>
<dbReference type="InterPro" id="IPR027417">
    <property type="entry name" value="P-loop_NTPase"/>
</dbReference>
<dbReference type="GO" id="GO:0005524">
    <property type="term" value="F:ATP binding"/>
    <property type="evidence" value="ECO:0007669"/>
    <property type="project" value="InterPro"/>
</dbReference>
<name>A0A2T0U657_9MICO</name>